<keyword evidence="3" id="KW-0520">NAD</keyword>
<evidence type="ECO:0000256" key="2">
    <source>
        <dbReference type="ARBA" id="ARBA00023002"/>
    </source>
</evidence>
<sequence length="264" mass="28090">MSELPHLLVTGSAGGLGRELVPRLRAAGYRVRSLDLAHPDGAEGDLVTGSVTDAAVVEGALEGVDAVVHLAGQSREAPWAQVLEANVQGLWTLFDACVRRGVAKVVYASSNHATGMTARAEGAELPADAELRPDTYYGWSKAAGESLARLFVERAGLDVVSVRIGTCFARPANVRGLSTWMSYDDCTRLLAAALDPRVRGWHSVWGISRNTRRWWSLAEGEAIGYHPQDDAEEFAAEVLAGADPDEVVDLVGGGFTTTPLGQPN</sequence>
<dbReference type="SUPFAM" id="SSF51735">
    <property type="entry name" value="NAD(P)-binding Rossmann-fold domains"/>
    <property type="match status" value="1"/>
</dbReference>
<feature type="domain" description="NAD-dependent epimerase/dehydratase" evidence="4">
    <location>
        <begin position="8"/>
        <end position="170"/>
    </location>
</feature>
<dbReference type="GO" id="GO:0016491">
    <property type="term" value="F:oxidoreductase activity"/>
    <property type="evidence" value="ECO:0007669"/>
    <property type="project" value="UniProtKB-KW"/>
</dbReference>
<dbReference type="PANTHER" id="PTHR43103:SF5">
    <property type="entry name" value="4-EPIMERASE, PUTATIVE (AFU_ORTHOLOGUE AFUA_7G00360)-RELATED"/>
    <property type="match status" value="1"/>
</dbReference>
<dbReference type="Pfam" id="PF01370">
    <property type="entry name" value="Epimerase"/>
    <property type="match status" value="1"/>
</dbReference>
<proteinExistence type="inferred from homology"/>
<evidence type="ECO:0000256" key="3">
    <source>
        <dbReference type="ARBA" id="ARBA00023027"/>
    </source>
</evidence>
<dbReference type="OrthoDB" id="8770295at2"/>
<protein>
    <submittedName>
        <fullName evidence="5">NAD-dependent epimerase/dehydratase family protein</fullName>
    </submittedName>
</protein>
<accession>A0A2T0R3S7</accession>
<dbReference type="Proteomes" id="UP000238083">
    <property type="component" value="Unassembled WGS sequence"/>
</dbReference>
<keyword evidence="2" id="KW-0560">Oxidoreductase</keyword>
<name>A0A2T0R3S7_9ACTN</name>
<comment type="caution">
    <text evidence="5">The sequence shown here is derived from an EMBL/GenBank/DDBJ whole genome shotgun (WGS) entry which is preliminary data.</text>
</comment>
<dbReference type="PANTHER" id="PTHR43103">
    <property type="entry name" value="NUCLEOSIDE-DIPHOSPHATE-SUGAR EPIMERASE"/>
    <property type="match status" value="1"/>
</dbReference>
<evidence type="ECO:0000313" key="6">
    <source>
        <dbReference type="Proteomes" id="UP000238083"/>
    </source>
</evidence>
<dbReference type="Gene3D" id="3.40.50.720">
    <property type="entry name" value="NAD(P)-binding Rossmann-like Domain"/>
    <property type="match status" value="1"/>
</dbReference>
<dbReference type="RefSeq" id="WP_106211181.1">
    <property type="nucleotide sequence ID" value="NZ_PVZF01000006.1"/>
</dbReference>
<dbReference type="AlphaFoldDB" id="A0A2T0R3S7"/>
<evidence type="ECO:0000256" key="1">
    <source>
        <dbReference type="ARBA" id="ARBA00007637"/>
    </source>
</evidence>
<reference evidence="5 6" key="1">
    <citation type="submission" date="2018-03" db="EMBL/GenBank/DDBJ databases">
        <title>Genomic Encyclopedia of Archaeal and Bacterial Type Strains, Phase II (KMG-II): from individual species to whole genera.</title>
        <authorList>
            <person name="Goeker M."/>
        </authorList>
    </citation>
    <scope>NUCLEOTIDE SEQUENCE [LARGE SCALE GENOMIC DNA]</scope>
    <source>
        <strain evidence="5 6">DSM 19711</strain>
    </source>
</reference>
<evidence type="ECO:0000259" key="4">
    <source>
        <dbReference type="Pfam" id="PF01370"/>
    </source>
</evidence>
<organism evidence="5 6">
    <name type="scientific">Kineococcus rhizosphaerae</name>
    <dbReference type="NCBI Taxonomy" id="559628"/>
    <lineage>
        <taxon>Bacteria</taxon>
        <taxon>Bacillati</taxon>
        <taxon>Actinomycetota</taxon>
        <taxon>Actinomycetes</taxon>
        <taxon>Kineosporiales</taxon>
        <taxon>Kineosporiaceae</taxon>
        <taxon>Kineococcus</taxon>
    </lineage>
</organism>
<dbReference type="EMBL" id="PVZF01000006">
    <property type="protein sequence ID" value="PRY14671.1"/>
    <property type="molecule type" value="Genomic_DNA"/>
</dbReference>
<dbReference type="InterPro" id="IPR036291">
    <property type="entry name" value="NAD(P)-bd_dom_sf"/>
</dbReference>
<keyword evidence="6" id="KW-1185">Reference proteome</keyword>
<gene>
    <name evidence="5" type="ORF">CLV37_106230</name>
</gene>
<dbReference type="InterPro" id="IPR001509">
    <property type="entry name" value="Epimerase_deHydtase"/>
</dbReference>
<evidence type="ECO:0000313" key="5">
    <source>
        <dbReference type="EMBL" id="PRY14671.1"/>
    </source>
</evidence>
<comment type="similarity">
    <text evidence="1">Belongs to the NAD(P)-dependent epimerase/dehydratase family.</text>
</comment>